<dbReference type="CDD" id="cd17039">
    <property type="entry name" value="Ubl_ubiquitin_like"/>
    <property type="match status" value="1"/>
</dbReference>
<protein>
    <submittedName>
        <fullName evidence="2">Polyubiquitin-B</fullName>
    </submittedName>
</protein>
<dbReference type="PANTHER" id="PTHR10666">
    <property type="entry name" value="UBIQUITIN"/>
    <property type="match status" value="1"/>
</dbReference>
<keyword evidence="3" id="KW-1185">Reference proteome</keyword>
<name>A0AAV7K868_9METZ</name>
<proteinExistence type="predicted"/>
<dbReference type="SMART" id="SM00213">
    <property type="entry name" value="UBQ"/>
    <property type="match status" value="2"/>
</dbReference>
<comment type="caution">
    <text evidence="2">The sequence shown here is derived from an EMBL/GenBank/DDBJ whole genome shotgun (WGS) entry which is preliminary data.</text>
</comment>
<accession>A0AAV7K868</accession>
<dbReference type="EMBL" id="JAKMXF010000111">
    <property type="protein sequence ID" value="KAI6657418.1"/>
    <property type="molecule type" value="Genomic_DNA"/>
</dbReference>
<evidence type="ECO:0000259" key="1">
    <source>
        <dbReference type="PROSITE" id="PS50053"/>
    </source>
</evidence>
<reference evidence="2 3" key="1">
    <citation type="journal article" date="2023" name="BMC Biol.">
        <title>The compact genome of the sponge Oopsacas minuta (Hexactinellida) is lacking key metazoan core genes.</title>
        <authorList>
            <person name="Santini S."/>
            <person name="Schenkelaars Q."/>
            <person name="Jourda C."/>
            <person name="Duchesne M."/>
            <person name="Belahbib H."/>
            <person name="Rocher C."/>
            <person name="Selva M."/>
            <person name="Riesgo A."/>
            <person name="Vervoort M."/>
            <person name="Leys S.P."/>
            <person name="Kodjabachian L."/>
            <person name="Le Bivic A."/>
            <person name="Borchiellini C."/>
            <person name="Claverie J.M."/>
            <person name="Renard E."/>
        </authorList>
    </citation>
    <scope>NUCLEOTIDE SEQUENCE [LARGE SCALE GENOMIC DNA]</scope>
    <source>
        <strain evidence="2">SPO-2</strain>
    </source>
</reference>
<sequence length="170" mass="19201">MEVTIRSITGQSYPLTVEKEASLFSLKRDVSLLTDITPDQLQLFSHSSFLKEPSLILSTGDEIQICSKIRAGVLIFIKTFQGDTKAFEVDLHYDTIAVVKNKIEEKIYIINSDQMMLVFDGKELSDEKSLAFYGIKREDTLHLVPRGRNGTSQGSGHTQKKREKMICTIL</sequence>
<feature type="domain" description="Ubiquitin-like" evidence="1">
    <location>
        <begin position="73"/>
        <end position="150"/>
    </location>
</feature>
<dbReference type="SUPFAM" id="SSF54236">
    <property type="entry name" value="Ubiquitin-like"/>
    <property type="match status" value="2"/>
</dbReference>
<dbReference type="InterPro" id="IPR000626">
    <property type="entry name" value="Ubiquitin-like_dom"/>
</dbReference>
<evidence type="ECO:0000313" key="3">
    <source>
        <dbReference type="Proteomes" id="UP001165289"/>
    </source>
</evidence>
<dbReference type="Proteomes" id="UP001165289">
    <property type="component" value="Unassembled WGS sequence"/>
</dbReference>
<dbReference type="PROSITE" id="PS50053">
    <property type="entry name" value="UBIQUITIN_2"/>
    <property type="match status" value="1"/>
</dbReference>
<dbReference type="Pfam" id="PF00240">
    <property type="entry name" value="ubiquitin"/>
    <property type="match status" value="1"/>
</dbReference>
<gene>
    <name evidence="2" type="ORF">LOD99_166</name>
</gene>
<organism evidence="2 3">
    <name type="scientific">Oopsacas minuta</name>
    <dbReference type="NCBI Taxonomy" id="111878"/>
    <lineage>
        <taxon>Eukaryota</taxon>
        <taxon>Metazoa</taxon>
        <taxon>Porifera</taxon>
        <taxon>Hexactinellida</taxon>
        <taxon>Hexasterophora</taxon>
        <taxon>Lyssacinosida</taxon>
        <taxon>Leucopsacidae</taxon>
        <taxon>Oopsacas</taxon>
    </lineage>
</organism>
<dbReference type="InterPro" id="IPR050158">
    <property type="entry name" value="Ubiquitin_ubiquitin-like"/>
</dbReference>
<dbReference type="InterPro" id="IPR029071">
    <property type="entry name" value="Ubiquitin-like_domsf"/>
</dbReference>
<dbReference type="AlphaFoldDB" id="A0AAV7K868"/>
<evidence type="ECO:0000313" key="2">
    <source>
        <dbReference type="EMBL" id="KAI6657418.1"/>
    </source>
</evidence>
<dbReference type="Gene3D" id="3.10.20.90">
    <property type="entry name" value="Phosphatidylinositol 3-kinase Catalytic Subunit, Chain A, domain 1"/>
    <property type="match status" value="1"/>
</dbReference>